<dbReference type="GO" id="GO:0003677">
    <property type="term" value="F:DNA binding"/>
    <property type="evidence" value="ECO:0007669"/>
    <property type="project" value="UniProtKB-KW"/>
</dbReference>
<dbReference type="Proteomes" id="UP000295807">
    <property type="component" value="Unassembled WGS sequence"/>
</dbReference>
<dbReference type="RefSeq" id="WP_132129390.1">
    <property type="nucleotide sequence ID" value="NZ_CP042432.1"/>
</dbReference>
<evidence type="ECO:0000256" key="1">
    <source>
        <dbReference type="ARBA" id="ARBA00004141"/>
    </source>
</evidence>
<organism evidence="9 10">
    <name type="scientific">Anseongella ginsenosidimutans</name>
    <dbReference type="NCBI Taxonomy" id="496056"/>
    <lineage>
        <taxon>Bacteria</taxon>
        <taxon>Pseudomonadati</taxon>
        <taxon>Bacteroidota</taxon>
        <taxon>Sphingobacteriia</taxon>
        <taxon>Sphingobacteriales</taxon>
        <taxon>Sphingobacteriaceae</taxon>
        <taxon>Anseongella</taxon>
    </lineage>
</organism>
<dbReference type="AlphaFoldDB" id="A0A4R3KPY6"/>
<reference evidence="9 10" key="1">
    <citation type="submission" date="2019-03" db="EMBL/GenBank/DDBJ databases">
        <title>Genomic Encyclopedia of Type Strains, Phase IV (KMG-IV): sequencing the most valuable type-strain genomes for metagenomic binning, comparative biology and taxonomic classification.</title>
        <authorList>
            <person name="Goeker M."/>
        </authorList>
    </citation>
    <scope>NUCLEOTIDE SEQUENCE [LARGE SCALE GENOMIC DNA]</scope>
    <source>
        <strain evidence="9 10">DSM 21100</strain>
    </source>
</reference>
<dbReference type="GO" id="GO:0003700">
    <property type="term" value="F:DNA-binding transcription factor activity"/>
    <property type="evidence" value="ECO:0007669"/>
    <property type="project" value="TreeGrafter"/>
</dbReference>
<dbReference type="OrthoDB" id="1357763at2"/>
<keyword evidence="5 7" id="KW-0472">Membrane</keyword>
<feature type="transmembrane region" description="Helical" evidence="7">
    <location>
        <begin position="99"/>
        <end position="124"/>
    </location>
</feature>
<evidence type="ECO:0000256" key="3">
    <source>
        <dbReference type="ARBA" id="ARBA00022989"/>
    </source>
</evidence>
<dbReference type="Pfam" id="PF09685">
    <property type="entry name" value="MamF_MmsF"/>
    <property type="match status" value="1"/>
</dbReference>
<keyword evidence="3 7" id="KW-1133">Transmembrane helix</keyword>
<name>A0A4R3KPY6_9SPHI</name>
<accession>A0A4R3KPY6</accession>
<dbReference type="PANTHER" id="PTHR46797">
    <property type="entry name" value="HTH-TYPE TRANSCRIPTIONAL REGULATOR"/>
    <property type="match status" value="1"/>
</dbReference>
<sequence length="215" mass="24970">MNNSSLAQEIIALRKSKRLSQEKLAELASINLRTLQRIEKGETEPRGDTLRLIAAALEVPLENLFYALEKKDAQEKKDPQEQKDVPEKEDLPEKEDKSFLHFLNLSALSFWFIPFGNIFVPMFLWHIKKDQVKNARNLGKRIINFQITWSLAAFLLFCYLIMAKIMHLQLFFPPIVGWLMLPGFYILNTFLILLASYQLNSGREKIFSASLKIVR</sequence>
<dbReference type="SUPFAM" id="SSF47413">
    <property type="entry name" value="lambda repressor-like DNA-binding domains"/>
    <property type="match status" value="1"/>
</dbReference>
<feature type="transmembrane region" description="Helical" evidence="7">
    <location>
        <begin position="145"/>
        <end position="163"/>
    </location>
</feature>
<evidence type="ECO:0000256" key="5">
    <source>
        <dbReference type="ARBA" id="ARBA00023136"/>
    </source>
</evidence>
<gene>
    <name evidence="9" type="ORF">EDD80_106139</name>
</gene>
<dbReference type="SMART" id="SM00530">
    <property type="entry name" value="HTH_XRE"/>
    <property type="match status" value="1"/>
</dbReference>
<evidence type="ECO:0000256" key="4">
    <source>
        <dbReference type="ARBA" id="ARBA00023125"/>
    </source>
</evidence>
<dbReference type="EMBL" id="SMAD01000006">
    <property type="protein sequence ID" value="TCS86828.1"/>
    <property type="molecule type" value="Genomic_DNA"/>
</dbReference>
<comment type="caution">
    <text evidence="9">The sequence shown here is derived from an EMBL/GenBank/DDBJ whole genome shotgun (WGS) entry which is preliminary data.</text>
</comment>
<proteinExistence type="predicted"/>
<dbReference type="PROSITE" id="PS50943">
    <property type="entry name" value="HTH_CROC1"/>
    <property type="match status" value="1"/>
</dbReference>
<dbReference type="InterPro" id="IPR050807">
    <property type="entry name" value="TransReg_Diox_bact_type"/>
</dbReference>
<evidence type="ECO:0000313" key="9">
    <source>
        <dbReference type="EMBL" id="TCS86828.1"/>
    </source>
</evidence>
<dbReference type="GO" id="GO:0005829">
    <property type="term" value="C:cytosol"/>
    <property type="evidence" value="ECO:0007669"/>
    <property type="project" value="TreeGrafter"/>
</dbReference>
<evidence type="ECO:0000256" key="7">
    <source>
        <dbReference type="SAM" id="Phobius"/>
    </source>
</evidence>
<keyword evidence="4" id="KW-0238">DNA-binding</keyword>
<dbReference type="Pfam" id="PF01381">
    <property type="entry name" value="HTH_3"/>
    <property type="match status" value="1"/>
</dbReference>
<evidence type="ECO:0000256" key="6">
    <source>
        <dbReference type="SAM" id="MobiDB-lite"/>
    </source>
</evidence>
<dbReference type="InterPro" id="IPR019109">
    <property type="entry name" value="MamF_MmsF"/>
</dbReference>
<keyword evidence="10" id="KW-1185">Reference proteome</keyword>
<evidence type="ECO:0000256" key="2">
    <source>
        <dbReference type="ARBA" id="ARBA00022692"/>
    </source>
</evidence>
<dbReference type="Gene3D" id="1.10.260.40">
    <property type="entry name" value="lambda repressor-like DNA-binding domains"/>
    <property type="match status" value="1"/>
</dbReference>
<feature type="region of interest" description="Disordered" evidence="6">
    <location>
        <begin position="72"/>
        <end position="92"/>
    </location>
</feature>
<evidence type="ECO:0000313" key="10">
    <source>
        <dbReference type="Proteomes" id="UP000295807"/>
    </source>
</evidence>
<dbReference type="InterPro" id="IPR001387">
    <property type="entry name" value="Cro/C1-type_HTH"/>
</dbReference>
<comment type="subcellular location">
    <subcellularLocation>
        <location evidence="1">Membrane</location>
        <topology evidence="1">Multi-pass membrane protein</topology>
    </subcellularLocation>
</comment>
<dbReference type="CDD" id="cd00093">
    <property type="entry name" value="HTH_XRE"/>
    <property type="match status" value="1"/>
</dbReference>
<evidence type="ECO:0000259" key="8">
    <source>
        <dbReference type="PROSITE" id="PS50943"/>
    </source>
</evidence>
<dbReference type="PANTHER" id="PTHR46797:SF1">
    <property type="entry name" value="METHYLPHOSPHONATE SYNTHASE"/>
    <property type="match status" value="1"/>
</dbReference>
<keyword evidence="2 7" id="KW-0812">Transmembrane</keyword>
<dbReference type="InterPro" id="IPR010982">
    <property type="entry name" value="Lambda_DNA-bd_dom_sf"/>
</dbReference>
<protein>
    <submittedName>
        <fullName evidence="9">Putative Tic20 family protein</fullName>
    </submittedName>
</protein>
<feature type="domain" description="HTH cro/C1-type" evidence="8">
    <location>
        <begin position="10"/>
        <end position="64"/>
    </location>
</feature>
<feature type="transmembrane region" description="Helical" evidence="7">
    <location>
        <begin position="175"/>
        <end position="197"/>
    </location>
</feature>